<reference evidence="3 4" key="1">
    <citation type="journal article" date="2016" name="Nat. Commun.">
        <title>Ectomycorrhizal ecology is imprinted in the genome of the dominant symbiotic fungus Cenococcum geophilum.</title>
        <authorList>
            <consortium name="DOE Joint Genome Institute"/>
            <person name="Peter M."/>
            <person name="Kohler A."/>
            <person name="Ohm R.A."/>
            <person name="Kuo A."/>
            <person name="Krutzmann J."/>
            <person name="Morin E."/>
            <person name="Arend M."/>
            <person name="Barry K.W."/>
            <person name="Binder M."/>
            <person name="Choi C."/>
            <person name="Clum A."/>
            <person name="Copeland A."/>
            <person name="Grisel N."/>
            <person name="Haridas S."/>
            <person name="Kipfer T."/>
            <person name="LaButti K."/>
            <person name="Lindquist E."/>
            <person name="Lipzen A."/>
            <person name="Maire R."/>
            <person name="Meier B."/>
            <person name="Mihaltcheva S."/>
            <person name="Molinier V."/>
            <person name="Murat C."/>
            <person name="Poggeler S."/>
            <person name="Quandt C.A."/>
            <person name="Sperisen C."/>
            <person name="Tritt A."/>
            <person name="Tisserant E."/>
            <person name="Crous P.W."/>
            <person name="Henrissat B."/>
            <person name="Nehls U."/>
            <person name="Egli S."/>
            <person name="Spatafora J.W."/>
            <person name="Grigoriev I.V."/>
            <person name="Martin F.M."/>
        </authorList>
    </citation>
    <scope>NUCLEOTIDE SEQUENCE [LARGE SCALE GENOMIC DNA]</scope>
    <source>
        <strain evidence="3 4">CBS 207.34</strain>
    </source>
</reference>
<feature type="transmembrane region" description="Helical" evidence="2">
    <location>
        <begin position="247"/>
        <end position="269"/>
    </location>
</feature>
<feature type="transmembrane region" description="Helical" evidence="2">
    <location>
        <begin position="224"/>
        <end position="241"/>
    </location>
</feature>
<evidence type="ECO:0000256" key="2">
    <source>
        <dbReference type="SAM" id="Phobius"/>
    </source>
</evidence>
<evidence type="ECO:0000313" key="4">
    <source>
        <dbReference type="Proteomes" id="UP000250140"/>
    </source>
</evidence>
<accession>A0A8E2F1S8</accession>
<feature type="non-terminal residue" evidence="3">
    <location>
        <position position="314"/>
    </location>
</feature>
<feature type="transmembrane region" description="Helical" evidence="2">
    <location>
        <begin position="124"/>
        <end position="142"/>
    </location>
</feature>
<dbReference type="EMBL" id="KV749635">
    <property type="protein sequence ID" value="OCL08576.1"/>
    <property type="molecule type" value="Genomic_DNA"/>
</dbReference>
<protein>
    <submittedName>
        <fullName evidence="3">Uncharacterized protein</fullName>
    </submittedName>
</protein>
<feature type="non-terminal residue" evidence="3">
    <location>
        <position position="1"/>
    </location>
</feature>
<feature type="transmembrane region" description="Helical" evidence="2">
    <location>
        <begin position="148"/>
        <end position="167"/>
    </location>
</feature>
<proteinExistence type="predicted"/>
<evidence type="ECO:0000256" key="1">
    <source>
        <dbReference type="SAM" id="MobiDB-lite"/>
    </source>
</evidence>
<organism evidence="3 4">
    <name type="scientific">Glonium stellatum</name>
    <dbReference type="NCBI Taxonomy" id="574774"/>
    <lineage>
        <taxon>Eukaryota</taxon>
        <taxon>Fungi</taxon>
        <taxon>Dikarya</taxon>
        <taxon>Ascomycota</taxon>
        <taxon>Pezizomycotina</taxon>
        <taxon>Dothideomycetes</taxon>
        <taxon>Pleosporomycetidae</taxon>
        <taxon>Gloniales</taxon>
        <taxon>Gloniaceae</taxon>
        <taxon>Glonium</taxon>
    </lineage>
</organism>
<dbReference type="Proteomes" id="UP000250140">
    <property type="component" value="Unassembled WGS sequence"/>
</dbReference>
<keyword evidence="2" id="KW-0472">Membrane</keyword>
<sequence>SQMDAIRLNAAAILALAELPTIAERTALAGSSEFLECLILCPGLHKQQSATNLNKAEFPATAALTTGYVFRVENSATVHYLQRVGRTGHLTKLDVSARGPHPPSVNRRNASQAPDRPLLEPFPFLLHLSALLPTPIAIAILLNLQDWWACAVIAMLVLCRLLNIVVIRRRSSTFWAGASEPGVHGDLLILLSRDRWIRMRGFVDDLKAVTSGEWLRDPTGLESFAVNSATTLVYIAIVVSGNCSSTGSLVIILLLLTSAILLGASNILLTKQTMRDRVICVAGEPVKYQRRLDLAEQLIKETGRKDWAIGLGMI</sequence>
<feature type="region of interest" description="Disordered" evidence="1">
    <location>
        <begin position="93"/>
        <end position="114"/>
    </location>
</feature>
<keyword evidence="2" id="KW-1133">Transmembrane helix</keyword>
<dbReference type="OrthoDB" id="2956246at2759"/>
<keyword evidence="2" id="KW-0812">Transmembrane</keyword>
<keyword evidence="4" id="KW-1185">Reference proteome</keyword>
<evidence type="ECO:0000313" key="3">
    <source>
        <dbReference type="EMBL" id="OCL08576.1"/>
    </source>
</evidence>
<name>A0A8E2F1S8_9PEZI</name>
<gene>
    <name evidence="3" type="ORF">AOQ84DRAFT_260101</name>
</gene>
<dbReference type="AlphaFoldDB" id="A0A8E2F1S8"/>